<dbReference type="Pfam" id="PF04028">
    <property type="entry name" value="DUF374"/>
    <property type="match status" value="1"/>
</dbReference>
<reference evidence="2" key="1">
    <citation type="submission" date="2018-05" db="EMBL/GenBank/DDBJ databases">
        <authorList>
            <person name="Lanie J.A."/>
            <person name="Ng W.-L."/>
            <person name="Kazmierczak K.M."/>
            <person name="Andrzejewski T.M."/>
            <person name="Davidsen T.M."/>
            <person name="Wayne K.J."/>
            <person name="Tettelin H."/>
            <person name="Glass J.I."/>
            <person name="Rusch D."/>
            <person name="Podicherti R."/>
            <person name="Tsui H.-C.T."/>
            <person name="Winkler M.E."/>
        </authorList>
    </citation>
    <scope>NUCLEOTIDE SEQUENCE</scope>
</reference>
<gene>
    <name evidence="2" type="ORF">METZ01_LOCUS89236</name>
</gene>
<evidence type="ECO:0000313" key="2">
    <source>
        <dbReference type="EMBL" id="SVA36382.1"/>
    </source>
</evidence>
<sequence>MNNKPFIWIHWHGQSLMLPRSWDHSSQKLFALVSKHGDGELIANTLSRLQVKLIRGAGNLDKLGIKEKGGKAALRSMIKILEDGNSVSFTADQPPGPGRLAGNGAIILAKLSGCPIVPVAATTSNRYEFTSWDKFTMHLPFGKGAVIWGDPIFVSKNATKEEVENKRNLLEDSLNELTIKANKVVGKK</sequence>
<organism evidence="2">
    <name type="scientific">marine metagenome</name>
    <dbReference type="NCBI Taxonomy" id="408172"/>
    <lineage>
        <taxon>unclassified sequences</taxon>
        <taxon>metagenomes</taxon>
        <taxon>ecological metagenomes</taxon>
    </lineage>
</organism>
<accession>A0A381V7N7</accession>
<name>A0A381V7N7_9ZZZZ</name>
<feature type="domain" description="DUF374" evidence="1">
    <location>
        <begin position="25"/>
        <end position="97"/>
    </location>
</feature>
<proteinExistence type="predicted"/>
<dbReference type="AlphaFoldDB" id="A0A381V7N7"/>
<dbReference type="InterPro" id="IPR007172">
    <property type="entry name" value="DUF374"/>
</dbReference>
<dbReference type="EMBL" id="UINC01008073">
    <property type="protein sequence ID" value="SVA36382.1"/>
    <property type="molecule type" value="Genomic_DNA"/>
</dbReference>
<evidence type="ECO:0000259" key="1">
    <source>
        <dbReference type="Pfam" id="PF04028"/>
    </source>
</evidence>
<protein>
    <recommendedName>
        <fullName evidence="1">DUF374 domain-containing protein</fullName>
    </recommendedName>
</protein>
<dbReference type="CDD" id="cd07983">
    <property type="entry name" value="LPLAT_DUF374-like"/>
    <property type="match status" value="1"/>
</dbReference>